<evidence type="ECO:0000256" key="2">
    <source>
        <dbReference type="ARBA" id="ARBA00004922"/>
    </source>
</evidence>
<protein>
    <recommendedName>
        <fullName evidence="11">Dolichyldiphosphatase</fullName>
        <ecNumber evidence="11">3.6.1.43</ecNumber>
    </recommendedName>
</protein>
<feature type="transmembrane region" description="Helical" evidence="11">
    <location>
        <begin position="192"/>
        <end position="209"/>
    </location>
</feature>
<dbReference type="Proteomes" id="UP000001261">
    <property type="component" value="Unassembled WGS sequence"/>
</dbReference>
<feature type="transmembrane region" description="Helical" evidence="11">
    <location>
        <begin position="164"/>
        <end position="186"/>
    </location>
</feature>
<proteinExistence type="inferred from homology"/>
<evidence type="ECO:0000313" key="13">
    <source>
        <dbReference type="EMBL" id="EAS27578.2"/>
    </source>
</evidence>
<feature type="transmembrane region" description="Helical" evidence="11">
    <location>
        <begin position="124"/>
        <end position="143"/>
    </location>
</feature>
<feature type="transmembrane region" description="Helical" evidence="11">
    <location>
        <begin position="26"/>
        <end position="50"/>
    </location>
</feature>
<accession>A0A0E1RV19</accession>
<dbReference type="Gene3D" id="1.20.144.10">
    <property type="entry name" value="Phosphatidic acid phosphatase type 2/haloperoxidase"/>
    <property type="match status" value="1"/>
</dbReference>
<dbReference type="PANTHER" id="PTHR11247:SF1">
    <property type="entry name" value="DOLICHYLDIPHOSPHATASE 1"/>
    <property type="match status" value="1"/>
</dbReference>
<dbReference type="InterPro" id="IPR000326">
    <property type="entry name" value="PAP2/HPO"/>
</dbReference>
<keyword evidence="5 11" id="KW-0378">Hydrolase</keyword>
<evidence type="ECO:0000256" key="4">
    <source>
        <dbReference type="ARBA" id="ARBA00022692"/>
    </source>
</evidence>
<dbReference type="GO" id="GO:0006487">
    <property type="term" value="P:protein N-linked glycosylation"/>
    <property type="evidence" value="ECO:0007669"/>
    <property type="project" value="UniProtKB-UniRule"/>
</dbReference>
<dbReference type="RefSeq" id="XP_001239161.2">
    <property type="nucleotide sequence ID" value="XM_001239160.2"/>
</dbReference>
<dbReference type="PANTHER" id="PTHR11247">
    <property type="entry name" value="PALMITOYL-PROTEIN THIOESTERASE/DOLICHYLDIPHOSPHATASE 1"/>
    <property type="match status" value="1"/>
</dbReference>
<reference evidence="14" key="2">
    <citation type="journal article" date="2010" name="Genome Res.">
        <title>Population genomic sequencing of Coccidioides fungi reveals recent hybridization and transposon control.</title>
        <authorList>
            <person name="Neafsey D.E."/>
            <person name="Barker B.M."/>
            <person name="Sharpton T.J."/>
            <person name="Stajich J.E."/>
            <person name="Park D.J."/>
            <person name="Whiston E."/>
            <person name="Hung C.-Y."/>
            <person name="McMahan C."/>
            <person name="White J."/>
            <person name="Sykes S."/>
            <person name="Heiman D."/>
            <person name="Young S."/>
            <person name="Zeng Q."/>
            <person name="Abouelleil A."/>
            <person name="Aftuck L."/>
            <person name="Bessette D."/>
            <person name="Brown A."/>
            <person name="FitzGerald M."/>
            <person name="Lui A."/>
            <person name="Macdonald J.P."/>
            <person name="Priest M."/>
            <person name="Orbach M.J."/>
            <person name="Galgiani J.N."/>
            <person name="Kirkland T.N."/>
            <person name="Cole G.T."/>
            <person name="Birren B.W."/>
            <person name="Henn M.R."/>
            <person name="Taylor J.W."/>
            <person name="Rounsley S.D."/>
        </authorList>
    </citation>
    <scope>GENOME REANNOTATION</scope>
    <source>
        <strain evidence="14">RS</strain>
    </source>
</reference>
<evidence type="ECO:0000256" key="3">
    <source>
        <dbReference type="ARBA" id="ARBA00005518"/>
    </source>
</evidence>
<comment type="function">
    <text evidence="9 11">Required for efficient N-glycosylation. Necessary for maintaining optimal levels of dolichol-linked oligosaccharides. Hydrolyzes dolichyl pyrophosphate at a very high rate and dolichyl monophosphate at a much lower rate. Does not act on phosphatidate.</text>
</comment>
<gene>
    <name evidence="13" type="ORF">CIMG_10183</name>
</gene>
<dbReference type="InterPro" id="IPR039667">
    <property type="entry name" value="Dolichyldiphosphatase_PAP2"/>
</dbReference>
<organism evidence="13 14">
    <name type="scientific">Coccidioides immitis (strain RS)</name>
    <name type="common">Valley fever fungus</name>
    <dbReference type="NCBI Taxonomy" id="246410"/>
    <lineage>
        <taxon>Eukaryota</taxon>
        <taxon>Fungi</taxon>
        <taxon>Dikarya</taxon>
        <taxon>Ascomycota</taxon>
        <taxon>Pezizomycotina</taxon>
        <taxon>Eurotiomycetes</taxon>
        <taxon>Eurotiomycetidae</taxon>
        <taxon>Onygenales</taxon>
        <taxon>Onygenaceae</taxon>
        <taxon>Coccidioides</taxon>
    </lineage>
</organism>
<dbReference type="EMBL" id="GG704915">
    <property type="protein sequence ID" value="EAS27578.2"/>
    <property type="molecule type" value="Genomic_DNA"/>
</dbReference>
<dbReference type="OrthoDB" id="302705at2759"/>
<dbReference type="VEuPathDB" id="FungiDB:CIMG_10183"/>
<evidence type="ECO:0000256" key="1">
    <source>
        <dbReference type="ARBA" id="ARBA00004477"/>
    </source>
</evidence>
<evidence type="ECO:0000256" key="5">
    <source>
        <dbReference type="ARBA" id="ARBA00022801"/>
    </source>
</evidence>
<dbReference type="GO" id="GO:0005789">
    <property type="term" value="C:endoplasmic reticulum membrane"/>
    <property type="evidence" value="ECO:0007669"/>
    <property type="project" value="UniProtKB-SubCell"/>
</dbReference>
<dbReference type="AlphaFoldDB" id="A0A0E1RV19"/>
<comment type="similarity">
    <text evidence="3 11">Belongs to the dolichyldiphosphatase family.</text>
</comment>
<dbReference type="CDD" id="cd03382">
    <property type="entry name" value="PAP2_dolichyldiphosphatase"/>
    <property type="match status" value="1"/>
</dbReference>
<comment type="pathway">
    <text evidence="2 11">Protein modification; protein glycosylation.</text>
</comment>
<evidence type="ECO:0000256" key="6">
    <source>
        <dbReference type="ARBA" id="ARBA00022824"/>
    </source>
</evidence>
<dbReference type="KEGG" id="cim:CIMG_10183"/>
<evidence type="ECO:0000259" key="12">
    <source>
        <dbReference type="SMART" id="SM00014"/>
    </source>
</evidence>
<keyword evidence="7 11" id="KW-1133">Transmembrane helix</keyword>
<dbReference type="SUPFAM" id="SSF48317">
    <property type="entry name" value="Acid phosphatase/Vanadium-dependent haloperoxidase"/>
    <property type="match status" value="1"/>
</dbReference>
<name>A0A0E1RV19_COCIM</name>
<dbReference type="FunFam" id="1.20.144.10:FF:000003">
    <property type="entry name" value="Dolichyldiphosphatase 1"/>
    <property type="match status" value="1"/>
</dbReference>
<keyword evidence="6 11" id="KW-0256">Endoplasmic reticulum</keyword>
<keyword evidence="14" id="KW-1185">Reference proteome</keyword>
<dbReference type="GeneID" id="4558122"/>
<evidence type="ECO:0000256" key="7">
    <source>
        <dbReference type="ARBA" id="ARBA00022989"/>
    </source>
</evidence>
<evidence type="ECO:0000256" key="11">
    <source>
        <dbReference type="RuleBase" id="RU367078"/>
    </source>
</evidence>
<dbReference type="STRING" id="246410.A0A0E1RV19"/>
<dbReference type="Pfam" id="PF01569">
    <property type="entry name" value="PAP2"/>
    <property type="match status" value="1"/>
</dbReference>
<sequence>MDNNKIDTPLASFSLTHVHYNPEDPLSYLCAFLSLVPQAIVVVYVALIWASREVEVLFMFAGQILCEALNFGLKRVIRQERPQRTLPQNLSLLRFLSIWKFISAPAKRQPSLEVYGKGYGMPSSHSQFVAFFAFSVALFLLVRHKPTSSSTLPNDSPSTLTERVILSLLAFSGAAAVASSRIYLNYHTPKQVMVGIAAGIAFSVVWYLFGTHLRRSGWIDWLLEVRMAKLLRMRDLLIGEDLAEAGWQRWKVKRGQSVVKKFE</sequence>
<evidence type="ECO:0000256" key="10">
    <source>
        <dbReference type="ARBA" id="ARBA00047349"/>
    </source>
</evidence>
<keyword evidence="4 11" id="KW-0812">Transmembrane</keyword>
<dbReference type="GO" id="GO:0047874">
    <property type="term" value="F:dolichyldiphosphatase activity"/>
    <property type="evidence" value="ECO:0007669"/>
    <property type="project" value="UniProtKB-UniRule"/>
</dbReference>
<reference evidence="14" key="1">
    <citation type="journal article" date="2009" name="Genome Res.">
        <title>Comparative genomic analyses of the human fungal pathogens Coccidioides and their relatives.</title>
        <authorList>
            <person name="Sharpton T.J."/>
            <person name="Stajich J.E."/>
            <person name="Rounsley S.D."/>
            <person name="Gardner M.J."/>
            <person name="Wortman J.R."/>
            <person name="Jordar V.S."/>
            <person name="Maiti R."/>
            <person name="Kodira C.D."/>
            <person name="Neafsey D.E."/>
            <person name="Zeng Q."/>
            <person name="Hung C.-Y."/>
            <person name="McMahan C."/>
            <person name="Muszewska A."/>
            <person name="Grynberg M."/>
            <person name="Mandel M.A."/>
            <person name="Kellner E.M."/>
            <person name="Barker B.M."/>
            <person name="Galgiani J.N."/>
            <person name="Orbach M.J."/>
            <person name="Kirkland T.N."/>
            <person name="Cole G.T."/>
            <person name="Henn M.R."/>
            <person name="Birren B.W."/>
            <person name="Taylor J.W."/>
        </authorList>
    </citation>
    <scope>NUCLEOTIDE SEQUENCE [LARGE SCALE GENOMIC DNA]</scope>
    <source>
        <strain evidence="14">RS</strain>
    </source>
</reference>
<evidence type="ECO:0000256" key="9">
    <source>
        <dbReference type="ARBA" id="ARBA00024907"/>
    </source>
</evidence>
<dbReference type="SMART" id="SM00014">
    <property type="entry name" value="acidPPc"/>
    <property type="match status" value="1"/>
</dbReference>
<dbReference type="GO" id="GO:0008610">
    <property type="term" value="P:lipid biosynthetic process"/>
    <property type="evidence" value="ECO:0007669"/>
    <property type="project" value="TreeGrafter"/>
</dbReference>
<dbReference type="EC" id="3.6.1.43" evidence="11"/>
<dbReference type="OMA" id="VYATLIW"/>
<comment type="subcellular location">
    <subcellularLocation>
        <location evidence="1 11">Endoplasmic reticulum membrane</location>
        <topology evidence="1 11">Multi-pass membrane protein</topology>
    </subcellularLocation>
</comment>
<dbReference type="FunCoup" id="A0A0E1RV19">
    <property type="interactions" value="346"/>
</dbReference>
<evidence type="ECO:0000313" key="14">
    <source>
        <dbReference type="Proteomes" id="UP000001261"/>
    </source>
</evidence>
<dbReference type="InParanoid" id="A0A0E1RV19"/>
<evidence type="ECO:0000256" key="8">
    <source>
        <dbReference type="ARBA" id="ARBA00023136"/>
    </source>
</evidence>
<dbReference type="UniPathway" id="UPA00378"/>
<dbReference type="InterPro" id="IPR036938">
    <property type="entry name" value="PAP2/HPO_sf"/>
</dbReference>
<feature type="domain" description="Phosphatidic acid phosphatase type 2/haloperoxidase" evidence="12">
    <location>
        <begin position="56"/>
        <end position="207"/>
    </location>
</feature>
<comment type="catalytic activity">
    <reaction evidence="10 11">
        <text>a di-trans,poly-cis-dolichyl diphosphate + H2O = a di-trans,poly-cis-dolichyl phosphate + phosphate + H(+)</text>
        <dbReference type="Rhea" id="RHEA:14385"/>
        <dbReference type="Rhea" id="RHEA-COMP:19498"/>
        <dbReference type="Rhea" id="RHEA-COMP:19506"/>
        <dbReference type="ChEBI" id="CHEBI:15377"/>
        <dbReference type="ChEBI" id="CHEBI:15378"/>
        <dbReference type="ChEBI" id="CHEBI:43474"/>
        <dbReference type="ChEBI" id="CHEBI:57497"/>
        <dbReference type="ChEBI" id="CHEBI:57683"/>
        <dbReference type="EC" id="3.6.1.43"/>
    </reaction>
</comment>
<keyword evidence="8 11" id="KW-0472">Membrane</keyword>